<dbReference type="REBASE" id="64807">
    <property type="entry name" value="Asu701McrBCP"/>
</dbReference>
<name>N0BGB1_9EURY</name>
<dbReference type="eggNOG" id="arCOG05102">
    <property type="taxonomic scope" value="Archaea"/>
</dbReference>
<protein>
    <submittedName>
        <fullName evidence="1">McrBC 5-methylcytosine restriction system component</fullName>
    </submittedName>
</protein>
<dbReference type="KEGG" id="ast:Asulf_01346"/>
<accession>N0BGB1</accession>
<dbReference type="OrthoDB" id="62357at2157"/>
<dbReference type="PANTHER" id="PTHR38733:SF1">
    <property type="entry name" value="TYPE IV METHYL-DIRECTED RESTRICTION ENZYME ECOKMCRBC"/>
    <property type="match status" value="1"/>
</dbReference>
<dbReference type="Proteomes" id="UP000013307">
    <property type="component" value="Chromosome"/>
</dbReference>
<evidence type="ECO:0000313" key="1">
    <source>
        <dbReference type="EMBL" id="AGK61337.1"/>
    </source>
</evidence>
<dbReference type="EMBL" id="CP005290">
    <property type="protein sequence ID" value="AGK61337.1"/>
    <property type="molecule type" value="Genomic_DNA"/>
</dbReference>
<dbReference type="RefSeq" id="WP_015590935.1">
    <property type="nucleotide sequence ID" value="NC_021169.1"/>
</dbReference>
<gene>
    <name evidence="1" type="ORF">Asulf_01346</name>
</gene>
<dbReference type="STRING" id="387631.Asulf_01346"/>
<dbReference type="AlphaFoldDB" id="N0BGB1"/>
<proteinExistence type="predicted"/>
<evidence type="ECO:0000313" key="2">
    <source>
        <dbReference type="Proteomes" id="UP000013307"/>
    </source>
</evidence>
<dbReference type="PANTHER" id="PTHR38733">
    <property type="entry name" value="PROTEIN MCRC"/>
    <property type="match status" value="1"/>
</dbReference>
<sequence length="437" mass="51549">MRDTITLLEYDSVEYEIVDTEEEGYDESEKKLYMSEKTMLQLERLNREQKFVEIYRGRIKALNYAGVAKVGSIKIEIIPKFLIGKDSEEIKPKVMSNLLQMLRYTRRLNIRKVEFAELDFKSDFFEVFVHLFAKNLLNLLKVKHDRGYVRRYDELRFVKERIDTRKYGANPAKLHRIPCIYHERSMDTPINRTLKYTSYLMLRLVRSRENYRLLKQIISILDPVELTPVSPDLVKRISFSRLNAEFEPFINFCWLFLRGCSLTLQASNVEFFSLMIPMERLFEEFIGEVIRDNPRIVPENVRGSILIQKRIGHLATKNGKRKFELRPDIRIEGVGKAIVDTKYKLLSLEERNYGVSQQDLYQMYAYCKESDTTKCLLIYPEGLNGKIESRWRLGKDEDIELHVKTVSLIHDLTSKNGWSEFIGELEETLRCLSEDDA</sequence>
<dbReference type="InterPro" id="IPR019292">
    <property type="entry name" value="McrC"/>
</dbReference>
<dbReference type="GeneID" id="15392985"/>
<reference evidence="1 2" key="1">
    <citation type="journal article" date="2013" name="Genome Announc.">
        <title>Complete Genome Sequence of the Thermophilic and Facultatively Chemolithoautotrophic Sulfate Reducer Archaeoglobus sulfaticallidus Strain PM70-1T.</title>
        <authorList>
            <person name="Stokke R."/>
            <person name="Hocking W.P."/>
            <person name="Steinsbu B.O."/>
            <person name="Steen I.H."/>
        </authorList>
    </citation>
    <scope>NUCLEOTIDE SEQUENCE [LARGE SCALE GENOMIC DNA]</scope>
    <source>
        <strain evidence="1">PM70-1</strain>
    </source>
</reference>
<dbReference type="HOGENOM" id="CLU_048696_1_0_2"/>
<keyword evidence="2" id="KW-1185">Reference proteome</keyword>
<dbReference type="Pfam" id="PF10117">
    <property type="entry name" value="McrBC"/>
    <property type="match status" value="1"/>
</dbReference>
<organism evidence="1 2">
    <name type="scientific">Archaeoglobus sulfaticallidus PM70-1</name>
    <dbReference type="NCBI Taxonomy" id="387631"/>
    <lineage>
        <taxon>Archaea</taxon>
        <taxon>Methanobacteriati</taxon>
        <taxon>Methanobacteriota</taxon>
        <taxon>Archaeoglobi</taxon>
        <taxon>Archaeoglobales</taxon>
        <taxon>Archaeoglobaceae</taxon>
        <taxon>Archaeoglobus</taxon>
    </lineage>
</organism>